<sequence>MPTPLPPSAFEGVVFTWEGEPAPPRQPTPTENPPEYETAQLPTETIKYSFSPSCLNSIVLVPPPHAQDTRPRYHITVNVNCFMPLSHISNVRRGANESSEFVGDFETGIIERTASICVRGNEHLRSW</sequence>
<protein>
    <submittedName>
        <fullName evidence="2">Unplaced genomic scaffold K443scaffold_10, whole genome shotgun sequence</fullName>
    </submittedName>
</protein>
<dbReference type="OrthoDB" id="3174721at2759"/>
<gene>
    <name evidence="2" type="ORF">K443DRAFT_673106</name>
</gene>
<evidence type="ECO:0000256" key="1">
    <source>
        <dbReference type="SAM" id="MobiDB-lite"/>
    </source>
</evidence>
<proteinExistence type="predicted"/>
<organism evidence="2 3">
    <name type="scientific">Laccaria amethystina LaAM-08-1</name>
    <dbReference type="NCBI Taxonomy" id="1095629"/>
    <lineage>
        <taxon>Eukaryota</taxon>
        <taxon>Fungi</taxon>
        <taxon>Dikarya</taxon>
        <taxon>Basidiomycota</taxon>
        <taxon>Agaricomycotina</taxon>
        <taxon>Agaricomycetes</taxon>
        <taxon>Agaricomycetidae</taxon>
        <taxon>Agaricales</taxon>
        <taxon>Agaricineae</taxon>
        <taxon>Hydnangiaceae</taxon>
        <taxon>Laccaria</taxon>
    </lineage>
</organism>
<keyword evidence="3" id="KW-1185">Reference proteome</keyword>
<name>A0A0C9YC20_9AGAR</name>
<feature type="compositionally biased region" description="Pro residues" evidence="1">
    <location>
        <begin position="21"/>
        <end position="32"/>
    </location>
</feature>
<evidence type="ECO:0000313" key="2">
    <source>
        <dbReference type="EMBL" id="KIK07852.1"/>
    </source>
</evidence>
<reference evidence="2 3" key="1">
    <citation type="submission" date="2014-04" db="EMBL/GenBank/DDBJ databases">
        <authorList>
            <consortium name="DOE Joint Genome Institute"/>
            <person name="Kuo A."/>
            <person name="Kohler A."/>
            <person name="Nagy L.G."/>
            <person name="Floudas D."/>
            <person name="Copeland A."/>
            <person name="Barry K.W."/>
            <person name="Cichocki N."/>
            <person name="Veneault-Fourrey C."/>
            <person name="LaButti K."/>
            <person name="Lindquist E.A."/>
            <person name="Lipzen A."/>
            <person name="Lundell T."/>
            <person name="Morin E."/>
            <person name="Murat C."/>
            <person name="Sun H."/>
            <person name="Tunlid A."/>
            <person name="Henrissat B."/>
            <person name="Grigoriev I.V."/>
            <person name="Hibbett D.S."/>
            <person name="Martin F."/>
            <person name="Nordberg H.P."/>
            <person name="Cantor M.N."/>
            <person name="Hua S.X."/>
        </authorList>
    </citation>
    <scope>NUCLEOTIDE SEQUENCE [LARGE SCALE GENOMIC DNA]</scope>
    <source>
        <strain evidence="2 3">LaAM-08-1</strain>
    </source>
</reference>
<reference evidence="3" key="2">
    <citation type="submission" date="2015-01" db="EMBL/GenBank/DDBJ databases">
        <title>Evolutionary Origins and Diversification of the Mycorrhizal Mutualists.</title>
        <authorList>
            <consortium name="DOE Joint Genome Institute"/>
            <consortium name="Mycorrhizal Genomics Consortium"/>
            <person name="Kohler A."/>
            <person name="Kuo A."/>
            <person name="Nagy L.G."/>
            <person name="Floudas D."/>
            <person name="Copeland A."/>
            <person name="Barry K.W."/>
            <person name="Cichocki N."/>
            <person name="Veneault-Fourrey C."/>
            <person name="LaButti K."/>
            <person name="Lindquist E.A."/>
            <person name="Lipzen A."/>
            <person name="Lundell T."/>
            <person name="Morin E."/>
            <person name="Murat C."/>
            <person name="Riley R."/>
            <person name="Ohm R."/>
            <person name="Sun H."/>
            <person name="Tunlid A."/>
            <person name="Henrissat B."/>
            <person name="Grigoriev I.V."/>
            <person name="Hibbett D.S."/>
            <person name="Martin F."/>
        </authorList>
    </citation>
    <scope>NUCLEOTIDE SEQUENCE [LARGE SCALE GENOMIC DNA]</scope>
    <source>
        <strain evidence="3">LaAM-08-1</strain>
    </source>
</reference>
<dbReference type="HOGENOM" id="CLU_1970883_0_0_1"/>
<accession>A0A0C9YC20</accession>
<dbReference type="AlphaFoldDB" id="A0A0C9YC20"/>
<feature type="region of interest" description="Disordered" evidence="1">
    <location>
        <begin position="18"/>
        <end position="37"/>
    </location>
</feature>
<dbReference type="Proteomes" id="UP000054477">
    <property type="component" value="Unassembled WGS sequence"/>
</dbReference>
<evidence type="ECO:0000313" key="3">
    <source>
        <dbReference type="Proteomes" id="UP000054477"/>
    </source>
</evidence>
<dbReference type="EMBL" id="KN838545">
    <property type="protein sequence ID" value="KIK07852.1"/>
    <property type="molecule type" value="Genomic_DNA"/>
</dbReference>